<evidence type="ECO:0000313" key="4">
    <source>
        <dbReference type="Proteomes" id="UP000481583"/>
    </source>
</evidence>
<feature type="region of interest" description="Disordered" evidence="1">
    <location>
        <begin position="132"/>
        <end position="151"/>
    </location>
</feature>
<dbReference type="Proteomes" id="UP000481583">
    <property type="component" value="Unassembled WGS sequence"/>
</dbReference>
<protein>
    <submittedName>
        <fullName evidence="3">Phage holin family protein</fullName>
    </submittedName>
</protein>
<evidence type="ECO:0000256" key="1">
    <source>
        <dbReference type="SAM" id="MobiDB-lite"/>
    </source>
</evidence>
<proteinExistence type="predicted"/>
<dbReference type="RefSeq" id="WP_165243266.1">
    <property type="nucleotide sequence ID" value="NZ_JAAKZV010000239.1"/>
</dbReference>
<gene>
    <name evidence="3" type="ORF">G5C51_33960</name>
</gene>
<sequence length="151" mass="15611">MAEHPSTPSVGTLVKQASEEFSDLVRSEIRLAMAEMAAKGRRASRGGALFGAAAVLAFVAFEALVAAGIVALGRELGYWAAALIAGGALLLAAALCAAAARRQARKAAPMRPEEAISGVQTDLATIRERAVHHDKHAQRAGETARAGVDRA</sequence>
<name>A0A6G4UB28_9ACTN</name>
<dbReference type="InterPro" id="IPR009937">
    <property type="entry name" value="Phage_holin_3_6"/>
</dbReference>
<accession>A0A6G4UB28</accession>
<organism evidence="3 4">
    <name type="scientific">Streptomyces coryli</name>
    <dbReference type="NCBI Taxonomy" id="1128680"/>
    <lineage>
        <taxon>Bacteria</taxon>
        <taxon>Bacillati</taxon>
        <taxon>Actinomycetota</taxon>
        <taxon>Actinomycetes</taxon>
        <taxon>Kitasatosporales</taxon>
        <taxon>Streptomycetaceae</taxon>
        <taxon>Streptomyces</taxon>
    </lineage>
</organism>
<reference evidence="3 4" key="1">
    <citation type="submission" date="2020-02" db="EMBL/GenBank/DDBJ databases">
        <title>Whole-genome analyses of novel actinobacteria.</title>
        <authorList>
            <person name="Sahin N."/>
        </authorList>
    </citation>
    <scope>NUCLEOTIDE SEQUENCE [LARGE SCALE GENOMIC DNA]</scope>
    <source>
        <strain evidence="3 4">A7024</strain>
    </source>
</reference>
<feature type="transmembrane region" description="Helical" evidence="2">
    <location>
        <begin position="48"/>
        <end position="72"/>
    </location>
</feature>
<comment type="caution">
    <text evidence="3">The sequence shown here is derived from an EMBL/GenBank/DDBJ whole genome shotgun (WGS) entry which is preliminary data.</text>
</comment>
<keyword evidence="2" id="KW-1133">Transmembrane helix</keyword>
<evidence type="ECO:0000313" key="3">
    <source>
        <dbReference type="EMBL" id="NGN68886.1"/>
    </source>
</evidence>
<feature type="transmembrane region" description="Helical" evidence="2">
    <location>
        <begin position="78"/>
        <end position="100"/>
    </location>
</feature>
<evidence type="ECO:0000256" key="2">
    <source>
        <dbReference type="SAM" id="Phobius"/>
    </source>
</evidence>
<keyword evidence="2" id="KW-0472">Membrane</keyword>
<keyword evidence="2" id="KW-0812">Transmembrane</keyword>
<dbReference type="Pfam" id="PF07332">
    <property type="entry name" value="Phage_holin_3_6"/>
    <property type="match status" value="1"/>
</dbReference>
<dbReference type="AlphaFoldDB" id="A0A6G4UB28"/>
<keyword evidence="4" id="KW-1185">Reference proteome</keyword>
<dbReference type="EMBL" id="JAAKZV010000239">
    <property type="protein sequence ID" value="NGN68886.1"/>
    <property type="molecule type" value="Genomic_DNA"/>
</dbReference>